<gene>
    <name evidence="1" type="ORF">DBT_2176</name>
</gene>
<dbReference type="STRING" id="1156395.DBT_2176"/>
<dbReference type="AlphaFoldDB" id="A0A1B9F3D2"/>
<dbReference type="Proteomes" id="UP000093080">
    <property type="component" value="Unassembled WGS sequence"/>
</dbReference>
<proteinExistence type="predicted"/>
<dbReference type="EMBL" id="MAGO01000012">
    <property type="protein sequence ID" value="OCC14447.1"/>
    <property type="molecule type" value="Genomic_DNA"/>
</dbReference>
<protein>
    <submittedName>
        <fullName evidence="1">Uncharacterized protein</fullName>
    </submittedName>
</protein>
<accession>A0A1B9F3D2</accession>
<sequence length="61" mass="7136">MESCADTEDAPTSRGQKLQEQKRNIMDMNQSILNLTGYPSFFLKRPNRPLNYILILVLVWH</sequence>
<keyword evidence="2" id="KW-1185">Reference proteome</keyword>
<evidence type="ECO:0000313" key="1">
    <source>
        <dbReference type="EMBL" id="OCC14447.1"/>
    </source>
</evidence>
<organism evidence="1 2">
    <name type="scientific">Dissulfuribacter thermophilus</name>
    <dbReference type="NCBI Taxonomy" id="1156395"/>
    <lineage>
        <taxon>Bacteria</taxon>
        <taxon>Pseudomonadati</taxon>
        <taxon>Thermodesulfobacteriota</taxon>
        <taxon>Dissulfuribacteria</taxon>
        <taxon>Dissulfuribacterales</taxon>
        <taxon>Dissulfuribacteraceae</taxon>
        <taxon>Dissulfuribacter</taxon>
    </lineage>
</organism>
<evidence type="ECO:0000313" key="2">
    <source>
        <dbReference type="Proteomes" id="UP000093080"/>
    </source>
</evidence>
<reference evidence="1 2" key="1">
    <citation type="submission" date="2016-06" db="EMBL/GenBank/DDBJ databases">
        <title>Respiratory ammonification of nitrate coupled to the oxidation of elemental sulfur in deep-sea autotrophic thermophilic bacteria.</title>
        <authorList>
            <person name="Slobodkina G.B."/>
            <person name="Mardanov A.V."/>
            <person name="Ravin N.V."/>
            <person name="Frolova A.A."/>
            <person name="Viryasiv M.B."/>
            <person name="Chernyh N.A."/>
            <person name="Bonch-Osmolovskaya E.A."/>
            <person name="Slobodkin A.I."/>
        </authorList>
    </citation>
    <scope>NUCLEOTIDE SEQUENCE [LARGE SCALE GENOMIC DNA]</scope>
    <source>
        <strain evidence="1 2">S69</strain>
    </source>
</reference>
<comment type="caution">
    <text evidence="1">The sequence shown here is derived from an EMBL/GenBank/DDBJ whole genome shotgun (WGS) entry which is preliminary data.</text>
</comment>
<name>A0A1B9F3D2_9BACT</name>